<evidence type="ECO:0000313" key="2">
    <source>
        <dbReference type="EMBL" id="GIF94374.1"/>
    </source>
</evidence>
<protein>
    <submittedName>
        <fullName evidence="2">Uncharacterized protein</fullName>
    </submittedName>
</protein>
<comment type="caution">
    <text evidence="2">The sequence shown here is derived from an EMBL/GenBank/DDBJ whole genome shotgun (WGS) entry which is preliminary data.</text>
</comment>
<dbReference type="Proteomes" id="UP000619293">
    <property type="component" value="Unassembled WGS sequence"/>
</dbReference>
<sequence length="124" mass="13388">MGGVEDLHAGVDGDRRRVERLPVAEPAFDGGEQRLLGRGEQVRAGRVGNDCTRAARPVAASASRALRVAAPQAMRRAQPVGSATGRRRAGPARTSMAPLRLRNRQGWLLCGTASRAAWWRPGRR</sequence>
<organism evidence="2 3">
    <name type="scientific">Catellatospora chokoriensis</name>
    <dbReference type="NCBI Taxonomy" id="310353"/>
    <lineage>
        <taxon>Bacteria</taxon>
        <taxon>Bacillati</taxon>
        <taxon>Actinomycetota</taxon>
        <taxon>Actinomycetes</taxon>
        <taxon>Micromonosporales</taxon>
        <taxon>Micromonosporaceae</taxon>
        <taxon>Catellatospora</taxon>
    </lineage>
</organism>
<gene>
    <name evidence="2" type="ORF">Cch02nite_78180</name>
</gene>
<reference evidence="2 3" key="1">
    <citation type="submission" date="2021-01" db="EMBL/GenBank/DDBJ databases">
        <title>Whole genome shotgun sequence of Catellatospora chokoriensis NBRC 107358.</title>
        <authorList>
            <person name="Komaki H."/>
            <person name="Tamura T."/>
        </authorList>
    </citation>
    <scope>NUCLEOTIDE SEQUENCE [LARGE SCALE GENOMIC DNA]</scope>
    <source>
        <strain evidence="2 3">NBRC 107358</strain>
    </source>
</reference>
<accession>A0A8J3KFZ8</accession>
<name>A0A8J3KFZ8_9ACTN</name>
<dbReference type="EMBL" id="BONG01000094">
    <property type="protein sequence ID" value="GIF94374.1"/>
    <property type="molecule type" value="Genomic_DNA"/>
</dbReference>
<dbReference type="AlphaFoldDB" id="A0A8J3KFZ8"/>
<evidence type="ECO:0000313" key="3">
    <source>
        <dbReference type="Proteomes" id="UP000619293"/>
    </source>
</evidence>
<proteinExistence type="predicted"/>
<keyword evidence="3" id="KW-1185">Reference proteome</keyword>
<evidence type="ECO:0000256" key="1">
    <source>
        <dbReference type="SAM" id="MobiDB-lite"/>
    </source>
</evidence>
<feature type="region of interest" description="Disordered" evidence="1">
    <location>
        <begin position="67"/>
        <end position="98"/>
    </location>
</feature>